<protein>
    <submittedName>
        <fullName evidence="2">Uncharacterized protein</fullName>
    </submittedName>
</protein>
<name>A0A9K3NJQ5_HELAN</name>
<keyword evidence="1" id="KW-0472">Membrane</keyword>
<accession>A0A9K3NJQ5</accession>
<evidence type="ECO:0000256" key="1">
    <source>
        <dbReference type="SAM" id="Phobius"/>
    </source>
</evidence>
<dbReference type="AlphaFoldDB" id="A0A9K3NJQ5"/>
<keyword evidence="1" id="KW-1133">Transmembrane helix</keyword>
<evidence type="ECO:0000313" key="2">
    <source>
        <dbReference type="EMBL" id="KAF5802073.1"/>
    </source>
</evidence>
<proteinExistence type="predicted"/>
<sequence length="54" mass="6498">MFPNASHPLLPFCLFFILSFNYYNFYYYHKLNQPTYISSINLEPKTTKRVDLVS</sequence>
<keyword evidence="3" id="KW-1185">Reference proteome</keyword>
<dbReference type="Proteomes" id="UP000215914">
    <property type="component" value="Unassembled WGS sequence"/>
</dbReference>
<dbReference type="EMBL" id="MNCJ02000321">
    <property type="protein sequence ID" value="KAF5802073.1"/>
    <property type="molecule type" value="Genomic_DNA"/>
</dbReference>
<organism evidence="2 3">
    <name type="scientific">Helianthus annuus</name>
    <name type="common">Common sunflower</name>
    <dbReference type="NCBI Taxonomy" id="4232"/>
    <lineage>
        <taxon>Eukaryota</taxon>
        <taxon>Viridiplantae</taxon>
        <taxon>Streptophyta</taxon>
        <taxon>Embryophyta</taxon>
        <taxon>Tracheophyta</taxon>
        <taxon>Spermatophyta</taxon>
        <taxon>Magnoliopsida</taxon>
        <taxon>eudicotyledons</taxon>
        <taxon>Gunneridae</taxon>
        <taxon>Pentapetalae</taxon>
        <taxon>asterids</taxon>
        <taxon>campanulids</taxon>
        <taxon>Asterales</taxon>
        <taxon>Asteraceae</taxon>
        <taxon>Asteroideae</taxon>
        <taxon>Heliantheae alliance</taxon>
        <taxon>Heliantheae</taxon>
        <taxon>Helianthus</taxon>
    </lineage>
</organism>
<dbReference type="Gramene" id="mRNA:HanXRQr2_Chr06g0255391">
    <property type="protein sequence ID" value="CDS:HanXRQr2_Chr06g0255391.1"/>
    <property type="gene ID" value="HanXRQr2_Chr06g0255391"/>
</dbReference>
<keyword evidence="1" id="KW-0812">Transmembrane</keyword>
<reference evidence="2" key="1">
    <citation type="journal article" date="2017" name="Nature">
        <title>The sunflower genome provides insights into oil metabolism, flowering and Asterid evolution.</title>
        <authorList>
            <person name="Badouin H."/>
            <person name="Gouzy J."/>
            <person name="Grassa C.J."/>
            <person name="Murat F."/>
            <person name="Staton S.E."/>
            <person name="Cottret L."/>
            <person name="Lelandais-Briere C."/>
            <person name="Owens G.L."/>
            <person name="Carrere S."/>
            <person name="Mayjonade B."/>
            <person name="Legrand L."/>
            <person name="Gill N."/>
            <person name="Kane N.C."/>
            <person name="Bowers J.E."/>
            <person name="Hubner S."/>
            <person name="Bellec A."/>
            <person name="Berard A."/>
            <person name="Berges H."/>
            <person name="Blanchet N."/>
            <person name="Boniface M.C."/>
            <person name="Brunel D."/>
            <person name="Catrice O."/>
            <person name="Chaidir N."/>
            <person name="Claudel C."/>
            <person name="Donnadieu C."/>
            <person name="Faraut T."/>
            <person name="Fievet G."/>
            <person name="Helmstetter N."/>
            <person name="King M."/>
            <person name="Knapp S.J."/>
            <person name="Lai Z."/>
            <person name="Le Paslier M.C."/>
            <person name="Lippi Y."/>
            <person name="Lorenzon L."/>
            <person name="Mandel J.R."/>
            <person name="Marage G."/>
            <person name="Marchand G."/>
            <person name="Marquand E."/>
            <person name="Bret-Mestries E."/>
            <person name="Morien E."/>
            <person name="Nambeesan S."/>
            <person name="Nguyen T."/>
            <person name="Pegot-Espagnet P."/>
            <person name="Pouilly N."/>
            <person name="Raftis F."/>
            <person name="Sallet E."/>
            <person name="Schiex T."/>
            <person name="Thomas J."/>
            <person name="Vandecasteele C."/>
            <person name="Vares D."/>
            <person name="Vear F."/>
            <person name="Vautrin S."/>
            <person name="Crespi M."/>
            <person name="Mangin B."/>
            <person name="Burke J.M."/>
            <person name="Salse J."/>
            <person name="Munos S."/>
            <person name="Vincourt P."/>
            <person name="Rieseberg L.H."/>
            <person name="Langlade N.B."/>
        </authorList>
    </citation>
    <scope>NUCLEOTIDE SEQUENCE</scope>
    <source>
        <tissue evidence="2">Leaves</tissue>
    </source>
</reference>
<reference evidence="2" key="2">
    <citation type="submission" date="2020-06" db="EMBL/GenBank/DDBJ databases">
        <title>Helianthus annuus Genome sequencing and assembly Release 2.</title>
        <authorList>
            <person name="Gouzy J."/>
            <person name="Langlade N."/>
            <person name="Munos S."/>
        </authorList>
    </citation>
    <scope>NUCLEOTIDE SEQUENCE</scope>
    <source>
        <tissue evidence="2">Leaves</tissue>
    </source>
</reference>
<feature type="transmembrane region" description="Helical" evidence="1">
    <location>
        <begin position="6"/>
        <end position="23"/>
    </location>
</feature>
<evidence type="ECO:0000313" key="3">
    <source>
        <dbReference type="Proteomes" id="UP000215914"/>
    </source>
</evidence>
<gene>
    <name evidence="2" type="ORF">HanXRQr2_Chr06g0255391</name>
</gene>
<comment type="caution">
    <text evidence="2">The sequence shown here is derived from an EMBL/GenBank/DDBJ whole genome shotgun (WGS) entry which is preliminary data.</text>
</comment>